<name>A0A450WLB8_9GAMM</name>
<evidence type="ECO:0000313" key="1">
    <source>
        <dbReference type="EMBL" id="VFK17804.1"/>
    </source>
</evidence>
<proteinExistence type="predicted"/>
<organism evidence="1">
    <name type="scientific">Candidatus Kentrum sp. LPFa</name>
    <dbReference type="NCBI Taxonomy" id="2126335"/>
    <lineage>
        <taxon>Bacteria</taxon>
        <taxon>Pseudomonadati</taxon>
        <taxon>Pseudomonadota</taxon>
        <taxon>Gammaproteobacteria</taxon>
        <taxon>Candidatus Kentrum</taxon>
    </lineage>
</organism>
<accession>A0A450WLB8</accession>
<protein>
    <submittedName>
        <fullName evidence="1">Uncharacterized protein</fullName>
    </submittedName>
</protein>
<gene>
    <name evidence="1" type="ORF">BECKLPF1236B_GA0070989_112511</name>
</gene>
<sequence>MCRVSNVLFRHFALTRAYVIAIAMGLLFVAPVSSTLAQGHTVRGHIDQPVDGGRVPGRYEVSGTITHERLPDGYHLWIVVQVGVLMWPKEPEASVKGTSWYTPTPISEGGMGPYRLVLFLVDGTGQRSIKQWLRVGNATGDFRGLRTIIGGRALDSITVQQ</sequence>
<dbReference type="EMBL" id="CAADFK010000125">
    <property type="protein sequence ID" value="VFK17804.1"/>
    <property type="molecule type" value="Genomic_DNA"/>
</dbReference>
<dbReference type="AlphaFoldDB" id="A0A450WLB8"/>
<reference evidence="1" key="1">
    <citation type="submission" date="2019-02" db="EMBL/GenBank/DDBJ databases">
        <authorList>
            <person name="Gruber-Vodicka R. H."/>
            <person name="Seah K. B. B."/>
        </authorList>
    </citation>
    <scope>NUCLEOTIDE SEQUENCE</scope>
    <source>
        <strain evidence="1">BECK_S313</strain>
    </source>
</reference>